<dbReference type="OrthoDB" id="2506088at2759"/>
<keyword evidence="2" id="KW-1185">Reference proteome</keyword>
<name>A0A5C3KJJ9_COPMA</name>
<dbReference type="AlphaFoldDB" id="A0A5C3KJJ9"/>
<dbReference type="Proteomes" id="UP000307440">
    <property type="component" value="Unassembled WGS sequence"/>
</dbReference>
<evidence type="ECO:0000313" key="2">
    <source>
        <dbReference type="Proteomes" id="UP000307440"/>
    </source>
</evidence>
<reference evidence="1 2" key="1">
    <citation type="journal article" date="2019" name="Nat. Ecol. Evol.">
        <title>Megaphylogeny resolves global patterns of mushroom evolution.</title>
        <authorList>
            <person name="Varga T."/>
            <person name="Krizsan K."/>
            <person name="Foldi C."/>
            <person name="Dima B."/>
            <person name="Sanchez-Garcia M."/>
            <person name="Sanchez-Ramirez S."/>
            <person name="Szollosi G.J."/>
            <person name="Szarkandi J.G."/>
            <person name="Papp V."/>
            <person name="Albert L."/>
            <person name="Andreopoulos W."/>
            <person name="Angelini C."/>
            <person name="Antonin V."/>
            <person name="Barry K.W."/>
            <person name="Bougher N.L."/>
            <person name="Buchanan P."/>
            <person name="Buyck B."/>
            <person name="Bense V."/>
            <person name="Catcheside P."/>
            <person name="Chovatia M."/>
            <person name="Cooper J."/>
            <person name="Damon W."/>
            <person name="Desjardin D."/>
            <person name="Finy P."/>
            <person name="Geml J."/>
            <person name="Haridas S."/>
            <person name="Hughes K."/>
            <person name="Justo A."/>
            <person name="Karasinski D."/>
            <person name="Kautmanova I."/>
            <person name="Kiss B."/>
            <person name="Kocsube S."/>
            <person name="Kotiranta H."/>
            <person name="LaButti K.M."/>
            <person name="Lechner B.E."/>
            <person name="Liimatainen K."/>
            <person name="Lipzen A."/>
            <person name="Lukacs Z."/>
            <person name="Mihaltcheva S."/>
            <person name="Morgado L.N."/>
            <person name="Niskanen T."/>
            <person name="Noordeloos M.E."/>
            <person name="Ohm R.A."/>
            <person name="Ortiz-Santana B."/>
            <person name="Ovrebo C."/>
            <person name="Racz N."/>
            <person name="Riley R."/>
            <person name="Savchenko A."/>
            <person name="Shiryaev A."/>
            <person name="Soop K."/>
            <person name="Spirin V."/>
            <person name="Szebenyi C."/>
            <person name="Tomsovsky M."/>
            <person name="Tulloss R.E."/>
            <person name="Uehling J."/>
            <person name="Grigoriev I.V."/>
            <person name="Vagvolgyi C."/>
            <person name="Papp T."/>
            <person name="Martin F.M."/>
            <person name="Miettinen O."/>
            <person name="Hibbett D.S."/>
            <person name="Nagy L.G."/>
        </authorList>
    </citation>
    <scope>NUCLEOTIDE SEQUENCE [LARGE SCALE GENOMIC DNA]</scope>
    <source>
        <strain evidence="1 2">CBS 121175</strain>
    </source>
</reference>
<dbReference type="PANTHER" id="PTHR31912:SF34">
    <property type="entry name" value="NOTOCHORD-RELATED PROTEIN"/>
    <property type="match status" value="1"/>
</dbReference>
<gene>
    <name evidence="1" type="ORF">FA15DRAFT_599638</name>
</gene>
<dbReference type="EMBL" id="ML210299">
    <property type="protein sequence ID" value="TFK20461.1"/>
    <property type="molecule type" value="Genomic_DNA"/>
</dbReference>
<dbReference type="PANTHER" id="PTHR31912">
    <property type="entry name" value="IP13529P"/>
    <property type="match status" value="1"/>
</dbReference>
<sequence>MRPQTDCNFVEQKDLEAGINVFLLTTTQWTPRWFNKPKFHVLLHLPVHIRRFGPAILFATESFESFNAVIRGYSVNSNRQAPSRDIGRAAASSNRVRFLLSGGHFY</sequence>
<accession>A0A5C3KJJ9</accession>
<evidence type="ECO:0000313" key="1">
    <source>
        <dbReference type="EMBL" id="TFK20461.1"/>
    </source>
</evidence>
<feature type="non-terminal residue" evidence="1">
    <location>
        <position position="106"/>
    </location>
</feature>
<proteinExistence type="predicted"/>
<organism evidence="1 2">
    <name type="scientific">Coprinopsis marcescibilis</name>
    <name type="common">Agaric fungus</name>
    <name type="synonym">Psathyrella marcescibilis</name>
    <dbReference type="NCBI Taxonomy" id="230819"/>
    <lineage>
        <taxon>Eukaryota</taxon>
        <taxon>Fungi</taxon>
        <taxon>Dikarya</taxon>
        <taxon>Basidiomycota</taxon>
        <taxon>Agaricomycotina</taxon>
        <taxon>Agaricomycetes</taxon>
        <taxon>Agaricomycetidae</taxon>
        <taxon>Agaricales</taxon>
        <taxon>Agaricineae</taxon>
        <taxon>Psathyrellaceae</taxon>
        <taxon>Coprinopsis</taxon>
    </lineage>
</organism>
<dbReference type="STRING" id="230819.A0A5C3KJJ9"/>
<protein>
    <submittedName>
        <fullName evidence="1">Uncharacterized protein</fullName>
    </submittedName>
</protein>